<dbReference type="Proteomes" id="UP000777784">
    <property type="component" value="Unassembled WGS sequence"/>
</dbReference>
<reference evidence="2" key="1">
    <citation type="submission" date="2021-05" db="EMBL/GenBank/DDBJ databases">
        <title>Energy efficiency and biological interactions define the core microbiome of deep oligotrophic groundwater.</title>
        <authorList>
            <person name="Mehrshad M."/>
            <person name="Lopez-Fernandez M."/>
            <person name="Bell E."/>
            <person name="Bernier-Latmani R."/>
            <person name="Bertilsson S."/>
            <person name="Dopson M."/>
        </authorList>
    </citation>
    <scope>NUCLEOTIDE SEQUENCE</scope>
    <source>
        <strain evidence="2">Modern_marine.mb.64</strain>
    </source>
</reference>
<evidence type="ECO:0000313" key="2">
    <source>
        <dbReference type="EMBL" id="MBU2691476.1"/>
    </source>
</evidence>
<organism evidence="2 3">
    <name type="scientific">Eiseniibacteriota bacterium</name>
    <dbReference type="NCBI Taxonomy" id="2212470"/>
    <lineage>
        <taxon>Bacteria</taxon>
        <taxon>Candidatus Eiseniibacteriota</taxon>
    </lineage>
</organism>
<dbReference type="SUPFAM" id="SSF55729">
    <property type="entry name" value="Acyl-CoA N-acyltransferases (Nat)"/>
    <property type="match status" value="1"/>
</dbReference>
<dbReference type="PROSITE" id="PS51186">
    <property type="entry name" value="GNAT"/>
    <property type="match status" value="1"/>
</dbReference>
<gene>
    <name evidence="2" type="ORF">KJ970_11165</name>
</gene>
<dbReference type="EMBL" id="JAHJDP010000065">
    <property type="protein sequence ID" value="MBU2691476.1"/>
    <property type="molecule type" value="Genomic_DNA"/>
</dbReference>
<dbReference type="PANTHER" id="PTHR43415">
    <property type="entry name" value="SPERMIDINE N(1)-ACETYLTRANSFERASE"/>
    <property type="match status" value="1"/>
</dbReference>
<proteinExistence type="predicted"/>
<protein>
    <submittedName>
        <fullName evidence="2">GNAT family N-acetyltransferase</fullName>
    </submittedName>
</protein>
<dbReference type="InterPro" id="IPR000182">
    <property type="entry name" value="GNAT_dom"/>
</dbReference>
<dbReference type="InterPro" id="IPR016181">
    <property type="entry name" value="Acyl_CoA_acyltransferase"/>
</dbReference>
<dbReference type="PANTHER" id="PTHR43415:SF4">
    <property type="entry name" value="N-ACETYLTRANSFERASE DOMAIN-CONTAINING PROTEIN"/>
    <property type="match status" value="1"/>
</dbReference>
<dbReference type="Gene3D" id="3.40.630.30">
    <property type="match status" value="1"/>
</dbReference>
<evidence type="ECO:0000259" key="1">
    <source>
        <dbReference type="PROSITE" id="PS51186"/>
    </source>
</evidence>
<comment type="caution">
    <text evidence="2">The sequence shown here is derived from an EMBL/GenBank/DDBJ whole genome shotgun (WGS) entry which is preliminary data.</text>
</comment>
<dbReference type="GO" id="GO:0016747">
    <property type="term" value="F:acyltransferase activity, transferring groups other than amino-acyl groups"/>
    <property type="evidence" value="ECO:0007669"/>
    <property type="project" value="InterPro"/>
</dbReference>
<sequence length="201" mass="23496">MEIQQDKIIAAGDRAVLRDREPDDLETQLRWFSRGEWLQFDAPWEHIDFPQTAEEREKFKTNFLIHCDKGKVTPRKSAIIASKEGLSLGWVNRYADERFPAVWSIGIDICEDAYLNKGIGTEALRLWIRHLFKNSDIHKIALATWSMNPRMKHVAEKIGFVREGAEREMIKWKGAWHNRIHYGCLRSEWEKMTEPDGSVTS</sequence>
<dbReference type="AlphaFoldDB" id="A0A948RVX3"/>
<name>A0A948RVX3_UNCEI</name>
<accession>A0A948RVX3</accession>
<feature type="domain" description="N-acetyltransferase" evidence="1">
    <location>
        <begin position="15"/>
        <end position="183"/>
    </location>
</feature>
<evidence type="ECO:0000313" key="3">
    <source>
        <dbReference type="Proteomes" id="UP000777784"/>
    </source>
</evidence>
<dbReference type="Pfam" id="PF13302">
    <property type="entry name" value="Acetyltransf_3"/>
    <property type="match status" value="1"/>
</dbReference>